<feature type="compositionally biased region" description="Basic and acidic residues" evidence="1">
    <location>
        <begin position="180"/>
        <end position="192"/>
    </location>
</feature>
<dbReference type="GO" id="GO:0045892">
    <property type="term" value="P:negative regulation of DNA-templated transcription"/>
    <property type="evidence" value="ECO:0007669"/>
    <property type="project" value="TreeGrafter"/>
</dbReference>
<proteinExistence type="predicted"/>
<evidence type="ECO:0000256" key="1">
    <source>
        <dbReference type="SAM" id="MobiDB-lite"/>
    </source>
</evidence>
<feature type="compositionally biased region" description="Basic and acidic residues" evidence="1">
    <location>
        <begin position="323"/>
        <end position="350"/>
    </location>
</feature>
<feature type="compositionally biased region" description="Polar residues" evidence="1">
    <location>
        <begin position="352"/>
        <end position="362"/>
    </location>
</feature>
<name>A0A164M6J0_9CRUS</name>
<dbReference type="GO" id="GO:0031213">
    <property type="term" value="C:RSF complex"/>
    <property type="evidence" value="ECO:0007669"/>
    <property type="project" value="InterPro"/>
</dbReference>
<dbReference type="InterPro" id="IPR028938">
    <property type="entry name" value="Rsf1-like"/>
</dbReference>
<dbReference type="PANTHER" id="PTHR14296">
    <property type="entry name" value="REMODELING AND SPACING FACTOR 1"/>
    <property type="match status" value="1"/>
</dbReference>
<evidence type="ECO:0000313" key="2">
    <source>
        <dbReference type="EMBL" id="KZS04776.1"/>
    </source>
</evidence>
<organism evidence="2 3">
    <name type="scientific">Daphnia magna</name>
    <dbReference type="NCBI Taxonomy" id="35525"/>
    <lineage>
        <taxon>Eukaryota</taxon>
        <taxon>Metazoa</taxon>
        <taxon>Ecdysozoa</taxon>
        <taxon>Arthropoda</taxon>
        <taxon>Crustacea</taxon>
        <taxon>Branchiopoda</taxon>
        <taxon>Diplostraca</taxon>
        <taxon>Cladocera</taxon>
        <taxon>Anomopoda</taxon>
        <taxon>Daphniidae</taxon>
        <taxon>Daphnia</taxon>
    </lineage>
</organism>
<feature type="region of interest" description="Disordered" evidence="1">
    <location>
        <begin position="315"/>
        <end position="362"/>
    </location>
</feature>
<keyword evidence="3" id="KW-1185">Reference proteome</keyword>
<dbReference type="STRING" id="35525.A0A164M6J0"/>
<dbReference type="OrthoDB" id="336088at2759"/>
<reference evidence="2 3" key="1">
    <citation type="submission" date="2016-03" db="EMBL/GenBank/DDBJ databases">
        <title>EvidentialGene: Evidence-directed Construction of Genes on Genomes.</title>
        <authorList>
            <person name="Gilbert D.G."/>
            <person name="Choi J.-H."/>
            <person name="Mockaitis K."/>
            <person name="Colbourne J."/>
            <person name="Pfrender M."/>
        </authorList>
    </citation>
    <scope>NUCLEOTIDE SEQUENCE [LARGE SCALE GENOMIC DNA]</scope>
    <source>
        <strain evidence="2 3">Xinb3</strain>
        <tissue evidence="2">Complete organism</tissue>
    </source>
</reference>
<dbReference type="Proteomes" id="UP000076858">
    <property type="component" value="Unassembled WGS sequence"/>
</dbReference>
<gene>
    <name evidence="2" type="ORF">APZ42_032202</name>
</gene>
<dbReference type="AlphaFoldDB" id="A0A164M6J0"/>
<accession>A0A164M6J0</accession>
<feature type="region of interest" description="Disordered" evidence="1">
    <location>
        <begin position="166"/>
        <end position="192"/>
    </location>
</feature>
<evidence type="ECO:0000313" key="3">
    <source>
        <dbReference type="Proteomes" id="UP000076858"/>
    </source>
</evidence>
<feature type="non-terminal residue" evidence="2">
    <location>
        <position position="362"/>
    </location>
</feature>
<comment type="caution">
    <text evidence="2">The sequence shown here is derived from an EMBL/GenBank/DDBJ whole genome shotgun (WGS) entry which is preliminary data.</text>
</comment>
<dbReference type="GO" id="GO:0042393">
    <property type="term" value="F:histone binding"/>
    <property type="evidence" value="ECO:0007669"/>
    <property type="project" value="TreeGrafter"/>
</dbReference>
<dbReference type="EMBL" id="LRGB01003057">
    <property type="protein sequence ID" value="KZS04776.1"/>
    <property type="molecule type" value="Genomic_DNA"/>
</dbReference>
<feature type="non-terminal residue" evidence="2">
    <location>
        <position position="1"/>
    </location>
</feature>
<protein>
    <submittedName>
        <fullName evidence="2">Hepatitis B virus X associated-like protein</fullName>
    </submittedName>
</protein>
<sequence length="362" mass="40357">SYPLIELHVKLMRKLKKSVSFDRWEKAAAKYAHSYSDQDGWAIERFGYKKLNLDNLLEAQFDCNIKFKNEINKVTSEELRLQPLGKDIHGRRYWHLLDDDCNLRVYREDLDEETWDLVSSDKESMLKLIEHLNSCKDLQEDGGTSPATSEENSETIESPILVIKGEGNGADCDAGNPGEGKNEESCESHCSNNEHGKLGNTSAVACEADDLNPCTEAVDPLTILHPKMESFSSVSSSVCKSNSSNFVSDDAEEARHMQIRNESSVEAEGETKLIVPKNCSENPSALNSYDKEISGSSYVKPISIEKPSVEVNVFPNQEGYLKPSEDNGSAKESNDDENRSFIDASDRHAVPEQTSTFETSTQ</sequence>
<dbReference type="PANTHER" id="PTHR14296:SF16">
    <property type="entry name" value="REMODELING AND SPACING FACTOR 1"/>
    <property type="match status" value="1"/>
</dbReference>
<feature type="region of interest" description="Disordered" evidence="1">
    <location>
        <begin position="138"/>
        <end position="157"/>
    </location>
</feature>